<feature type="binding site" evidence="13">
    <location>
        <position position="249"/>
    </location>
    <ligand>
        <name>K(+)</name>
        <dbReference type="ChEBI" id="CHEBI:29103"/>
    </ligand>
</feature>
<dbReference type="EC" id="2.7.1.15" evidence="2 13"/>
<dbReference type="Proteomes" id="UP000255425">
    <property type="component" value="Unassembled WGS sequence"/>
</dbReference>
<keyword evidence="8 13" id="KW-0418">Kinase</keyword>
<dbReference type="SUPFAM" id="SSF53613">
    <property type="entry name" value="Ribokinase-like"/>
    <property type="match status" value="1"/>
</dbReference>
<dbReference type="GO" id="GO:0019303">
    <property type="term" value="P:D-ribose catabolic process"/>
    <property type="evidence" value="ECO:0007669"/>
    <property type="project" value="UniProtKB-UniRule"/>
</dbReference>
<feature type="active site" description="Proton acceptor" evidence="13">
    <location>
        <position position="255"/>
    </location>
</feature>
<dbReference type="InterPro" id="IPR002173">
    <property type="entry name" value="Carboh/pur_kinase_PfkB_CS"/>
</dbReference>
<feature type="binding site" evidence="13">
    <location>
        <position position="286"/>
    </location>
    <ligand>
        <name>K(+)</name>
        <dbReference type="ChEBI" id="CHEBI:29103"/>
    </ligand>
</feature>
<dbReference type="PANTHER" id="PTHR10584">
    <property type="entry name" value="SUGAR KINASE"/>
    <property type="match status" value="1"/>
</dbReference>
<dbReference type="FunFam" id="3.40.1190.20:FF:000012">
    <property type="entry name" value="Ribokinase"/>
    <property type="match status" value="1"/>
</dbReference>
<evidence type="ECO:0000256" key="11">
    <source>
        <dbReference type="ARBA" id="ARBA00022958"/>
    </source>
</evidence>
<evidence type="ECO:0000256" key="10">
    <source>
        <dbReference type="ARBA" id="ARBA00022842"/>
    </source>
</evidence>
<feature type="binding site" evidence="13">
    <location>
        <position position="143"/>
    </location>
    <ligand>
        <name>substrate</name>
    </ligand>
</feature>
<dbReference type="NCBIfam" id="TIGR02152">
    <property type="entry name" value="D_ribokin_bact"/>
    <property type="match status" value="1"/>
</dbReference>
<dbReference type="InterPro" id="IPR002139">
    <property type="entry name" value="Ribo/fructo_kinase"/>
</dbReference>
<comment type="pathway">
    <text evidence="13">Carbohydrate metabolism; D-ribose degradation; D-ribose 5-phosphate from beta-D-ribopyranose: step 2/2.</text>
</comment>
<dbReference type="GO" id="GO:0005524">
    <property type="term" value="F:ATP binding"/>
    <property type="evidence" value="ECO:0007669"/>
    <property type="project" value="UniProtKB-UniRule"/>
</dbReference>
<comment type="cofactor">
    <cofactor evidence="13">
        <name>Mg(2+)</name>
        <dbReference type="ChEBI" id="CHEBI:18420"/>
    </cofactor>
    <text evidence="13">Requires a divalent cation, most likely magnesium in vivo, as an electrophilic catalyst to aid phosphoryl group transfer. It is the chelate of the metal and the nucleotide that is the actual substrate.</text>
</comment>
<feature type="binding site" evidence="13">
    <location>
        <position position="289"/>
    </location>
    <ligand>
        <name>K(+)</name>
        <dbReference type="ChEBI" id="CHEBI:29103"/>
    </ligand>
</feature>
<dbReference type="GO" id="GO:0004747">
    <property type="term" value="F:ribokinase activity"/>
    <property type="evidence" value="ECO:0007669"/>
    <property type="project" value="UniProtKB-UniRule"/>
</dbReference>
<dbReference type="RefSeq" id="WP_115312669.1">
    <property type="nucleotide sequence ID" value="NZ_CP066042.1"/>
</dbReference>
<dbReference type="CDD" id="cd01174">
    <property type="entry name" value="ribokinase"/>
    <property type="match status" value="1"/>
</dbReference>
<dbReference type="PANTHER" id="PTHR10584:SF166">
    <property type="entry name" value="RIBOKINASE"/>
    <property type="match status" value="1"/>
</dbReference>
<evidence type="ECO:0000313" key="15">
    <source>
        <dbReference type="EMBL" id="SUM68357.1"/>
    </source>
</evidence>
<dbReference type="InterPro" id="IPR029056">
    <property type="entry name" value="Ribokinase-like"/>
</dbReference>
<comment type="activity regulation">
    <text evidence="13">Activated by a monovalent cation that binds near, but not in, the active site. The most likely occupant of the site in vivo is potassium. Ion binding induces a conformational change that may alter substrate affinity.</text>
</comment>
<dbReference type="GeneID" id="63935019"/>
<dbReference type="PRINTS" id="PR00990">
    <property type="entry name" value="RIBOKINASE"/>
</dbReference>
<comment type="subcellular location">
    <subcellularLocation>
        <location evidence="13">Cytoplasm</location>
    </subcellularLocation>
</comment>
<feature type="binding site" evidence="13">
    <location>
        <position position="251"/>
    </location>
    <ligand>
        <name>K(+)</name>
        <dbReference type="ChEBI" id="CHEBI:29103"/>
    </ligand>
</feature>
<evidence type="ECO:0000256" key="7">
    <source>
        <dbReference type="ARBA" id="ARBA00022741"/>
    </source>
</evidence>
<keyword evidence="16" id="KW-1185">Reference proteome</keyword>
<comment type="catalytic activity">
    <reaction evidence="13">
        <text>D-ribose + ATP = D-ribose 5-phosphate + ADP + H(+)</text>
        <dbReference type="Rhea" id="RHEA:13697"/>
        <dbReference type="ChEBI" id="CHEBI:15378"/>
        <dbReference type="ChEBI" id="CHEBI:30616"/>
        <dbReference type="ChEBI" id="CHEBI:47013"/>
        <dbReference type="ChEBI" id="CHEBI:78346"/>
        <dbReference type="ChEBI" id="CHEBI:456216"/>
        <dbReference type="EC" id="2.7.1.15"/>
    </reaction>
</comment>
<comment type="similarity">
    <text evidence="13">Belongs to the carbohydrate kinase PfkB family. Ribokinase subfamily.</text>
</comment>
<feature type="binding site" evidence="13">
    <location>
        <position position="291"/>
    </location>
    <ligand>
        <name>K(+)</name>
        <dbReference type="ChEBI" id="CHEBI:29103"/>
    </ligand>
</feature>
<feature type="binding site" evidence="13">
    <location>
        <position position="187"/>
    </location>
    <ligand>
        <name>ATP</name>
        <dbReference type="ChEBI" id="CHEBI:30616"/>
    </ligand>
</feature>
<evidence type="ECO:0000256" key="12">
    <source>
        <dbReference type="ARBA" id="ARBA00023277"/>
    </source>
</evidence>
<comment type="function">
    <text evidence="13">Catalyzes the phosphorylation of ribose at O-5 in a reaction requiring ATP and magnesium. The resulting D-ribose-5-phosphate can then be used either for sythesis of nucleotides, histidine, and tryptophan, or as a component of the pentose phosphate pathway.</text>
</comment>
<evidence type="ECO:0000256" key="9">
    <source>
        <dbReference type="ARBA" id="ARBA00022840"/>
    </source>
</evidence>
<keyword evidence="4 13" id="KW-0963">Cytoplasm</keyword>
<evidence type="ECO:0000256" key="8">
    <source>
        <dbReference type="ARBA" id="ARBA00022777"/>
    </source>
</evidence>
<organism evidence="15 16">
    <name type="scientific">Staphylococcus saccharolyticus</name>
    <dbReference type="NCBI Taxonomy" id="33028"/>
    <lineage>
        <taxon>Bacteria</taxon>
        <taxon>Bacillati</taxon>
        <taxon>Bacillota</taxon>
        <taxon>Bacilli</taxon>
        <taxon>Bacillales</taxon>
        <taxon>Staphylococcaceae</taxon>
        <taxon>Staphylococcus</taxon>
    </lineage>
</organism>
<dbReference type="InterPro" id="IPR011877">
    <property type="entry name" value="Ribokinase"/>
</dbReference>
<dbReference type="HAMAP" id="MF_01987">
    <property type="entry name" value="Ribokinase"/>
    <property type="match status" value="1"/>
</dbReference>
<dbReference type="UniPathway" id="UPA00916">
    <property type="reaction ID" value="UER00889"/>
</dbReference>
<feature type="binding site" evidence="13">
    <location>
        <position position="280"/>
    </location>
    <ligand>
        <name>ATP</name>
        <dbReference type="ChEBI" id="CHEBI:30616"/>
    </ligand>
</feature>
<dbReference type="PROSITE" id="PS00584">
    <property type="entry name" value="PFKB_KINASES_2"/>
    <property type="match status" value="1"/>
</dbReference>
<comment type="similarity">
    <text evidence="1">Belongs to the carbohydrate kinase pfkB family.</text>
</comment>
<dbReference type="Pfam" id="PF00294">
    <property type="entry name" value="PfkB"/>
    <property type="match status" value="1"/>
</dbReference>
<evidence type="ECO:0000259" key="14">
    <source>
        <dbReference type="Pfam" id="PF00294"/>
    </source>
</evidence>
<dbReference type="AlphaFoldDB" id="A0A380GZ43"/>
<keyword evidence="9 13" id="KW-0067">ATP-binding</keyword>
<feature type="domain" description="Carbohydrate kinase PfkB" evidence="14">
    <location>
        <begin position="4"/>
        <end position="299"/>
    </location>
</feature>
<evidence type="ECO:0000256" key="5">
    <source>
        <dbReference type="ARBA" id="ARBA00022679"/>
    </source>
</evidence>
<dbReference type="GO" id="GO:0005829">
    <property type="term" value="C:cytosol"/>
    <property type="evidence" value="ECO:0007669"/>
    <property type="project" value="TreeGrafter"/>
</dbReference>
<feature type="binding site" evidence="13">
    <location>
        <position position="255"/>
    </location>
    <ligand>
        <name>substrate</name>
    </ligand>
</feature>
<keyword evidence="10 13" id="KW-0460">Magnesium</keyword>
<dbReference type="InterPro" id="IPR011611">
    <property type="entry name" value="PfkB_dom"/>
</dbReference>
<reference evidence="15 16" key="1">
    <citation type="submission" date="2018-06" db="EMBL/GenBank/DDBJ databases">
        <authorList>
            <consortium name="Pathogen Informatics"/>
            <person name="Doyle S."/>
        </authorList>
    </citation>
    <scope>NUCLEOTIDE SEQUENCE [LARGE SCALE GENOMIC DNA]</scope>
    <source>
        <strain evidence="15 16">NCTC11807</strain>
    </source>
</reference>
<evidence type="ECO:0000256" key="1">
    <source>
        <dbReference type="ARBA" id="ARBA00005380"/>
    </source>
</evidence>
<evidence type="ECO:0000256" key="6">
    <source>
        <dbReference type="ARBA" id="ARBA00022723"/>
    </source>
</evidence>
<feature type="binding site" evidence="13">
    <location>
        <begin position="42"/>
        <end position="46"/>
    </location>
    <ligand>
        <name>substrate</name>
    </ligand>
</feature>
<evidence type="ECO:0000256" key="4">
    <source>
        <dbReference type="ARBA" id="ARBA00022490"/>
    </source>
</evidence>
<sequence length="307" mass="33100">MNKNKVIVVGSTNVDKFLNVKRFPKPGETLHINQAQREFGGGKGANQAIAAGRLAADTTFISKVGTDGNAQFIIEDFAKAQINTNYILISEDEETGQAFITVNEEGQNTILVYGGANMTLSATDVDKNKEAFSDADYVVAQLEIPIEAIEQAFKIAREHKVTTVLNPAPAVELPKSLLSLTDIIIPNETEAELLSGISIHSEKNMHQTVAYFLNLGISTVLITLGEQGTYYATKNEAKMIPACSVKAVDTTAAGDTFIGALVSELKPDLSNIKEAIIFANQASSLTVQRKGAQVSIPTRLEVQEAYH</sequence>
<keyword evidence="6 13" id="KW-0479">Metal-binding</keyword>
<comment type="caution">
    <text evidence="13">Lacks conserved residue(s) required for the propagation of feature annotation.</text>
</comment>
<feature type="binding site" evidence="13">
    <location>
        <begin position="13"/>
        <end position="15"/>
    </location>
    <ligand>
        <name>substrate</name>
    </ligand>
</feature>
<dbReference type="GO" id="GO:0046872">
    <property type="term" value="F:metal ion binding"/>
    <property type="evidence" value="ECO:0007669"/>
    <property type="project" value="UniProtKB-KW"/>
</dbReference>
<keyword evidence="12 13" id="KW-0119">Carbohydrate metabolism</keyword>
<feature type="binding site" evidence="13">
    <location>
        <position position="295"/>
    </location>
    <ligand>
        <name>K(+)</name>
        <dbReference type="ChEBI" id="CHEBI:29103"/>
    </ligand>
</feature>
<comment type="subunit">
    <text evidence="13">Homodimer.</text>
</comment>
<protein>
    <recommendedName>
        <fullName evidence="3 13">Ribokinase</fullName>
        <shortName evidence="13">RK</shortName>
        <ecNumber evidence="2 13">2.7.1.15</ecNumber>
    </recommendedName>
</protein>
<feature type="binding site" evidence="13">
    <location>
        <begin position="254"/>
        <end position="255"/>
    </location>
    <ligand>
        <name>ATP</name>
        <dbReference type="ChEBI" id="CHEBI:30616"/>
    </ligand>
</feature>
<name>A0A380GZ43_9STAP</name>
<evidence type="ECO:0000256" key="3">
    <source>
        <dbReference type="ARBA" id="ARBA00016943"/>
    </source>
</evidence>
<keyword evidence="11 13" id="KW-0630">Potassium</keyword>
<proteinExistence type="inferred from homology"/>
<keyword evidence="7 13" id="KW-0547">Nucleotide-binding</keyword>
<keyword evidence="5 13" id="KW-0808">Transferase</keyword>
<evidence type="ECO:0000256" key="13">
    <source>
        <dbReference type="HAMAP-Rule" id="MF_01987"/>
    </source>
</evidence>
<gene>
    <name evidence="13 15" type="primary">rbsK</name>
    <name evidence="15" type="ORF">NCTC11807_00513</name>
</gene>
<feature type="binding site" evidence="13">
    <location>
        <begin position="223"/>
        <end position="228"/>
    </location>
    <ligand>
        <name>ATP</name>
        <dbReference type="ChEBI" id="CHEBI:30616"/>
    </ligand>
</feature>
<accession>A0A380GZ43</accession>
<dbReference type="EMBL" id="UHDZ01000001">
    <property type="protein sequence ID" value="SUM68357.1"/>
    <property type="molecule type" value="Genomic_DNA"/>
</dbReference>
<evidence type="ECO:0000313" key="16">
    <source>
        <dbReference type="Proteomes" id="UP000255425"/>
    </source>
</evidence>
<evidence type="ECO:0000256" key="2">
    <source>
        <dbReference type="ARBA" id="ARBA00012035"/>
    </source>
</evidence>
<dbReference type="Gene3D" id="3.40.1190.20">
    <property type="match status" value="1"/>
</dbReference>